<evidence type="ECO:0000313" key="4">
    <source>
        <dbReference type="WBParaSite" id="GPUH_0002313901-mRNA-1"/>
    </source>
</evidence>
<gene>
    <name evidence="2" type="ORF">GPUH_LOCUS23111</name>
</gene>
<dbReference type="InterPro" id="IPR012337">
    <property type="entry name" value="RNaseH-like_sf"/>
</dbReference>
<protein>
    <submittedName>
        <fullName evidence="4">Piwi domain-containing protein</fullName>
    </submittedName>
</protein>
<accession>A0A183EQ69</accession>
<organism evidence="4">
    <name type="scientific">Gongylonema pulchrum</name>
    <dbReference type="NCBI Taxonomy" id="637853"/>
    <lineage>
        <taxon>Eukaryota</taxon>
        <taxon>Metazoa</taxon>
        <taxon>Ecdysozoa</taxon>
        <taxon>Nematoda</taxon>
        <taxon>Chromadorea</taxon>
        <taxon>Rhabditida</taxon>
        <taxon>Spirurina</taxon>
        <taxon>Spiruromorpha</taxon>
        <taxon>Spiruroidea</taxon>
        <taxon>Gongylonematidae</taxon>
        <taxon>Gongylonema</taxon>
    </lineage>
</organism>
<keyword evidence="3" id="KW-1185">Reference proteome</keyword>
<proteinExistence type="predicted"/>
<dbReference type="Proteomes" id="UP000271098">
    <property type="component" value="Unassembled WGS sequence"/>
</dbReference>
<dbReference type="PANTHER" id="PTHR22891">
    <property type="entry name" value="EUKARYOTIC TRANSLATION INITIATION FACTOR 2C"/>
    <property type="match status" value="1"/>
</dbReference>
<dbReference type="InterPro" id="IPR036397">
    <property type="entry name" value="RNaseH_sf"/>
</dbReference>
<dbReference type="GO" id="GO:0003676">
    <property type="term" value="F:nucleic acid binding"/>
    <property type="evidence" value="ECO:0007669"/>
    <property type="project" value="InterPro"/>
</dbReference>
<feature type="domain" description="Piwi" evidence="1">
    <location>
        <begin position="10"/>
        <end position="70"/>
    </location>
</feature>
<evidence type="ECO:0000259" key="1">
    <source>
        <dbReference type="Pfam" id="PF02171"/>
    </source>
</evidence>
<dbReference type="AlphaFoldDB" id="A0A183EQ69"/>
<evidence type="ECO:0000313" key="2">
    <source>
        <dbReference type="EMBL" id="VDN40999.1"/>
    </source>
</evidence>
<reference evidence="4" key="1">
    <citation type="submission" date="2016-06" db="UniProtKB">
        <authorList>
            <consortium name="WormBaseParasite"/>
        </authorList>
    </citation>
    <scope>IDENTIFICATION</scope>
</reference>
<dbReference type="SUPFAM" id="SSF53098">
    <property type="entry name" value="Ribonuclease H-like"/>
    <property type="match status" value="1"/>
</dbReference>
<name>A0A183EQ69_9BILA</name>
<dbReference type="Gene3D" id="3.30.420.10">
    <property type="entry name" value="Ribonuclease H-like superfamily/Ribonuclease H"/>
    <property type="match status" value="1"/>
</dbReference>
<dbReference type="EMBL" id="UYRT01096838">
    <property type="protein sequence ID" value="VDN40999.1"/>
    <property type="molecule type" value="Genomic_DNA"/>
</dbReference>
<dbReference type="OrthoDB" id="9981668at2759"/>
<dbReference type="InterPro" id="IPR003165">
    <property type="entry name" value="Piwi"/>
</dbReference>
<dbReference type="WBParaSite" id="GPUH_0002313901-mRNA-1">
    <property type="protein sequence ID" value="GPUH_0002313901-mRNA-1"/>
    <property type="gene ID" value="GPUH_0002313901"/>
</dbReference>
<dbReference type="Pfam" id="PF02171">
    <property type="entry name" value="Piwi"/>
    <property type="match status" value="1"/>
</dbReference>
<reference evidence="2 3" key="2">
    <citation type="submission" date="2018-11" db="EMBL/GenBank/DDBJ databases">
        <authorList>
            <consortium name="Pathogen Informatics"/>
        </authorList>
    </citation>
    <scope>NUCLEOTIDE SEQUENCE [LARGE SCALE GENOMIC DNA]</scope>
</reference>
<sequence>MLMVKIMVHVYGTAKTPRYTVLIDDNDFTMDDLEGITYSLCFCHQIATLTTSVPTPLYVAGLYADRGRRMLYQWRLACFSFRDSLRGIHIWFSEFKLIQVFL</sequence>
<evidence type="ECO:0000313" key="3">
    <source>
        <dbReference type="Proteomes" id="UP000271098"/>
    </source>
</evidence>